<proteinExistence type="predicted"/>
<dbReference type="EMBL" id="AP019514">
    <property type="protein sequence ID" value="BBI64286.1"/>
    <property type="molecule type" value="Genomic_DNA"/>
</dbReference>
<dbReference type="KEGG" id="hsr:HSBAA_55920"/>
<dbReference type="PANTHER" id="PTHR35370">
    <property type="entry name" value="CYTOPLASMIC PROTEIN-RELATED-RELATED"/>
    <property type="match status" value="1"/>
</dbReference>
<evidence type="ECO:0000313" key="1">
    <source>
        <dbReference type="EMBL" id="BBI64286.1"/>
    </source>
</evidence>
<dbReference type="InterPro" id="IPR010272">
    <property type="entry name" value="T6SS_TssF"/>
</dbReference>
<reference evidence="1 2" key="1">
    <citation type="journal article" date="2019" name="Microbiol. Resour. Announc.">
        <title>Complete Genome Sequence of Halomonas sulfidaeris Strain Esulfide1 Isolated from a Metal Sulfide Rock at a Depth of 2,200 Meters, Obtained Using Nanopore Sequencing.</title>
        <authorList>
            <person name="Saito M."/>
            <person name="Nishigata A."/>
            <person name="Galipon J."/>
            <person name="Arakawa K."/>
        </authorList>
    </citation>
    <scope>NUCLEOTIDE SEQUENCE [LARGE SCALE GENOMIC DNA]</scope>
    <source>
        <strain evidence="1 2">ATCC BAA-803</strain>
    </source>
</reference>
<accession>A0A455UDG6</accession>
<protein>
    <submittedName>
        <fullName evidence="1">Uncharacterized protein</fullName>
    </submittedName>
</protein>
<gene>
    <name evidence="1" type="ORF">HSBAA_55920</name>
</gene>
<sequence length="154" mass="17304">MSHYLASLELEVDGQTQRLPANALNVVGFERDQALLPYPQNVHQGYRILQEYLCFPKLSIFDVAGLGRYLPDGAASKVTLRFVFSRTLPADVRVQDEHLALYCTPAINLFEHDAEPIDLSGERSEYRIRPSSRAPSHYEIFSVDTVQGHLEGGT</sequence>
<organism evidence="1 2">
    <name type="scientific">Vreelandella sulfidaeris</name>
    <dbReference type="NCBI Taxonomy" id="115553"/>
    <lineage>
        <taxon>Bacteria</taxon>
        <taxon>Pseudomonadati</taxon>
        <taxon>Pseudomonadota</taxon>
        <taxon>Gammaproteobacteria</taxon>
        <taxon>Oceanospirillales</taxon>
        <taxon>Halomonadaceae</taxon>
        <taxon>Vreelandella</taxon>
    </lineage>
</organism>
<name>A0A455UDG6_9GAMM</name>
<dbReference type="Pfam" id="PF05947">
    <property type="entry name" value="T6SS_TssF"/>
    <property type="match status" value="1"/>
</dbReference>
<dbReference type="AlphaFoldDB" id="A0A455UDG6"/>
<dbReference type="Proteomes" id="UP000320231">
    <property type="component" value="Chromosome"/>
</dbReference>
<evidence type="ECO:0000313" key="2">
    <source>
        <dbReference type="Proteomes" id="UP000320231"/>
    </source>
</evidence>
<dbReference type="PANTHER" id="PTHR35370:SF4">
    <property type="entry name" value="TYPE VI SECRETION SYSTEM BASEPLATE SUBUNIT TSSF"/>
    <property type="match status" value="1"/>
</dbReference>